<reference evidence="2 3" key="1">
    <citation type="journal article" date="2014" name="PLoS Genet.">
        <title>Phylogenetically driven sequencing of extremely halophilic archaea reveals strategies for static and dynamic osmo-response.</title>
        <authorList>
            <person name="Becker E.A."/>
            <person name="Seitzer P.M."/>
            <person name="Tritt A."/>
            <person name="Larsen D."/>
            <person name="Krusor M."/>
            <person name="Yao A.I."/>
            <person name="Wu D."/>
            <person name="Madern D."/>
            <person name="Eisen J.A."/>
            <person name="Darling A.E."/>
            <person name="Facciotti M.T."/>
        </authorList>
    </citation>
    <scope>NUCLEOTIDE SEQUENCE [LARGE SCALE GENOMIC DNA]</scope>
    <source>
        <strain evidence="2 3">JCM 10635</strain>
    </source>
</reference>
<name>L9W3U3_9EURY</name>
<protein>
    <submittedName>
        <fullName evidence="2">Uncharacterized protein</fullName>
    </submittedName>
</protein>
<feature type="transmembrane region" description="Helical" evidence="1">
    <location>
        <begin position="80"/>
        <end position="98"/>
    </location>
</feature>
<evidence type="ECO:0000313" key="2">
    <source>
        <dbReference type="EMBL" id="ELY44159.1"/>
    </source>
</evidence>
<proteinExistence type="predicted"/>
<dbReference type="STRING" id="1227500.C494_17233"/>
<feature type="transmembrane region" description="Helical" evidence="1">
    <location>
        <begin position="57"/>
        <end position="74"/>
    </location>
</feature>
<dbReference type="AlphaFoldDB" id="L9W3U3"/>
<keyword evidence="3" id="KW-1185">Reference proteome</keyword>
<organism evidence="2 3">
    <name type="scientific">Natronorubrum bangense JCM 10635</name>
    <dbReference type="NCBI Taxonomy" id="1227500"/>
    <lineage>
        <taxon>Archaea</taxon>
        <taxon>Methanobacteriati</taxon>
        <taxon>Methanobacteriota</taxon>
        <taxon>Stenosarchaea group</taxon>
        <taxon>Halobacteria</taxon>
        <taxon>Halobacteriales</taxon>
        <taxon>Natrialbaceae</taxon>
        <taxon>Natronorubrum</taxon>
    </lineage>
</organism>
<dbReference type="eggNOG" id="arCOG08963">
    <property type="taxonomic scope" value="Archaea"/>
</dbReference>
<comment type="caution">
    <text evidence="2">The sequence shown here is derived from an EMBL/GenBank/DDBJ whole genome shotgun (WGS) entry which is preliminary data.</text>
</comment>
<gene>
    <name evidence="2" type="ORF">C494_17233</name>
</gene>
<sequence length="128" mass="14018">MIETDRKRPADDTIRALSCETLAMPFGSCMASKQQMTEREVSGQAAEEVGEQAMGPAALASAASVGLSLYYFFIRGDRQLGAFVGLWPPTILAFASYFNQRKMRQQLDSITQPGTTLRNALDSMMGNK</sequence>
<evidence type="ECO:0000313" key="3">
    <source>
        <dbReference type="Proteomes" id="UP000011690"/>
    </source>
</evidence>
<accession>L9W3U3</accession>
<keyword evidence="1" id="KW-0472">Membrane</keyword>
<dbReference type="PATRIC" id="fig|1227500.6.peg.3471"/>
<dbReference type="Proteomes" id="UP000011690">
    <property type="component" value="Unassembled WGS sequence"/>
</dbReference>
<keyword evidence="1" id="KW-0812">Transmembrane</keyword>
<dbReference type="EMBL" id="AOHY01000053">
    <property type="protein sequence ID" value="ELY44159.1"/>
    <property type="molecule type" value="Genomic_DNA"/>
</dbReference>
<evidence type="ECO:0000256" key="1">
    <source>
        <dbReference type="SAM" id="Phobius"/>
    </source>
</evidence>
<keyword evidence="1" id="KW-1133">Transmembrane helix</keyword>